<comment type="caution">
    <text evidence="1">The sequence shown here is derived from an EMBL/GenBank/DDBJ whole genome shotgun (WGS) entry which is preliminary data.</text>
</comment>
<protein>
    <submittedName>
        <fullName evidence="1">Uncharacterized protein</fullName>
    </submittedName>
</protein>
<organism evidence="1 2">
    <name type="scientific">Nepenthes gracilis</name>
    <name type="common">Slender pitcher plant</name>
    <dbReference type="NCBI Taxonomy" id="150966"/>
    <lineage>
        <taxon>Eukaryota</taxon>
        <taxon>Viridiplantae</taxon>
        <taxon>Streptophyta</taxon>
        <taxon>Embryophyta</taxon>
        <taxon>Tracheophyta</taxon>
        <taxon>Spermatophyta</taxon>
        <taxon>Magnoliopsida</taxon>
        <taxon>eudicotyledons</taxon>
        <taxon>Gunneridae</taxon>
        <taxon>Pentapetalae</taxon>
        <taxon>Caryophyllales</taxon>
        <taxon>Nepenthaceae</taxon>
        <taxon>Nepenthes</taxon>
    </lineage>
</organism>
<keyword evidence="2" id="KW-1185">Reference proteome</keyword>
<evidence type="ECO:0000313" key="2">
    <source>
        <dbReference type="Proteomes" id="UP001279734"/>
    </source>
</evidence>
<dbReference type="Proteomes" id="UP001279734">
    <property type="component" value="Unassembled WGS sequence"/>
</dbReference>
<proteinExistence type="predicted"/>
<dbReference type="EMBL" id="BSYO01000004">
    <property type="protein sequence ID" value="GMH03026.1"/>
    <property type="molecule type" value="Genomic_DNA"/>
</dbReference>
<accession>A0AAD3S240</accession>
<evidence type="ECO:0000313" key="1">
    <source>
        <dbReference type="EMBL" id="GMH03026.1"/>
    </source>
</evidence>
<sequence>MSSTYDTHVEGEVQYQKFPSEPSKGRILCIKGRDAHDGSWNSYALAWPGFLPKNATVLEGLTFVSYNHYNYDNIWHGLSSLVPFVA</sequence>
<gene>
    <name evidence="1" type="ORF">Nepgr_004865</name>
</gene>
<reference evidence="1" key="1">
    <citation type="submission" date="2023-05" db="EMBL/GenBank/DDBJ databases">
        <title>Nepenthes gracilis genome sequencing.</title>
        <authorList>
            <person name="Fukushima K."/>
        </authorList>
    </citation>
    <scope>NUCLEOTIDE SEQUENCE</scope>
    <source>
        <strain evidence="1">SING2019-196</strain>
    </source>
</reference>
<name>A0AAD3S240_NEPGR</name>
<dbReference type="AlphaFoldDB" id="A0AAD3S240"/>